<keyword evidence="2" id="KW-0812">Transmembrane</keyword>
<dbReference type="KEGG" id="cuo:CUROG_09240"/>
<feature type="region of interest" description="Disordered" evidence="1">
    <location>
        <begin position="1"/>
        <end position="23"/>
    </location>
</feature>
<organism evidence="3 4">
    <name type="scientific">Corynebacterium urogenitale</name>
    <dbReference type="NCBI Taxonomy" id="2487892"/>
    <lineage>
        <taxon>Bacteria</taxon>
        <taxon>Bacillati</taxon>
        <taxon>Actinomycetota</taxon>
        <taxon>Actinomycetes</taxon>
        <taxon>Mycobacteriales</taxon>
        <taxon>Corynebacteriaceae</taxon>
        <taxon>Corynebacterium</taxon>
    </lineage>
</organism>
<evidence type="ECO:0000256" key="2">
    <source>
        <dbReference type="SAM" id="Phobius"/>
    </source>
</evidence>
<proteinExistence type="predicted"/>
<keyword evidence="2" id="KW-0472">Membrane</keyword>
<dbReference type="RefSeq" id="WP_151903461.1">
    <property type="nucleotide sequence ID" value="NZ_CP045032.1"/>
</dbReference>
<protein>
    <submittedName>
        <fullName evidence="3">Uncharacterized protein</fullName>
    </submittedName>
</protein>
<gene>
    <name evidence="3" type="ORF">CUROG_09240</name>
</gene>
<keyword evidence="2" id="KW-1133">Transmembrane helix</keyword>
<evidence type="ECO:0000313" key="3">
    <source>
        <dbReference type="EMBL" id="QFQ03192.1"/>
    </source>
</evidence>
<keyword evidence="4" id="KW-1185">Reference proteome</keyword>
<dbReference type="Proteomes" id="UP000326711">
    <property type="component" value="Chromosome"/>
</dbReference>
<evidence type="ECO:0000256" key="1">
    <source>
        <dbReference type="SAM" id="MobiDB-lite"/>
    </source>
</evidence>
<name>A0A5J6ZA89_9CORY</name>
<feature type="transmembrane region" description="Helical" evidence="2">
    <location>
        <begin position="109"/>
        <end position="129"/>
    </location>
</feature>
<reference evidence="4" key="1">
    <citation type="submission" date="2019-10" db="EMBL/GenBank/DDBJ databases">
        <title>Complete genome sequence of Corynebacterium urogenitalis DSM 108747, isolated from the genital tract of a cow.</title>
        <authorList>
            <person name="Ruckert C."/>
            <person name="Ballas P."/>
            <person name="Wagener K."/>
            <person name="Drillich M."/>
            <person name="Kaempfer P."/>
            <person name="Busse H.-J."/>
            <person name="Ehling-Schulz M."/>
        </authorList>
    </citation>
    <scope>NUCLEOTIDE SEQUENCE [LARGE SCALE GENOMIC DNA]</scope>
    <source>
        <strain evidence="4">LMM 1652</strain>
    </source>
</reference>
<sequence>MPSMFPSMASSGDDANRQVKRWKPGDPTPRIVLAASVVIVIVAVMMVLSGVMMLTADWNRPPVDAAEAERMDFVRRNVQILGGVNVVTGAIITWLALSLREGYRNRRRWMLWVSCLAIFLMLLGWVFGFTGTGQALLSLGLAVGLLMAFRPAADPFFDAGHRLEAPIEGDGTLPGDDLRG</sequence>
<evidence type="ECO:0000313" key="4">
    <source>
        <dbReference type="Proteomes" id="UP000326711"/>
    </source>
</evidence>
<dbReference type="OrthoDB" id="4410958at2"/>
<dbReference type="AlphaFoldDB" id="A0A5J6ZA89"/>
<feature type="transmembrane region" description="Helical" evidence="2">
    <location>
        <begin position="31"/>
        <end position="54"/>
    </location>
</feature>
<feature type="transmembrane region" description="Helical" evidence="2">
    <location>
        <begin position="78"/>
        <end position="97"/>
    </location>
</feature>
<accession>A0A5J6ZA89</accession>
<dbReference type="EMBL" id="CP045032">
    <property type="protein sequence ID" value="QFQ03192.1"/>
    <property type="molecule type" value="Genomic_DNA"/>
</dbReference>